<dbReference type="Pfam" id="PF01609">
    <property type="entry name" value="DDE_Tnp_1"/>
    <property type="match status" value="1"/>
</dbReference>
<accession>A0A377Q5B2</accession>
<dbReference type="Pfam" id="PF13006">
    <property type="entry name" value="Nterm_IS4"/>
    <property type="match status" value="1"/>
</dbReference>
<dbReference type="RefSeq" id="WP_207916853.1">
    <property type="nucleotide sequence ID" value="NZ_CAWOLO010000040.1"/>
</dbReference>
<dbReference type="InterPro" id="IPR002559">
    <property type="entry name" value="Transposase_11"/>
</dbReference>
<gene>
    <name evidence="5" type="ORF">EV682_1401</name>
    <name evidence="3" type="ORF">NCTC11159_00832</name>
    <name evidence="4" type="ORF">NCTC11159_02584</name>
</gene>
<name>A0A377Q5B2_9NEIS</name>
<dbReference type="GO" id="GO:0004803">
    <property type="term" value="F:transposase activity"/>
    <property type="evidence" value="ECO:0007669"/>
    <property type="project" value="InterPro"/>
</dbReference>
<dbReference type="GO" id="GO:0003677">
    <property type="term" value="F:DNA binding"/>
    <property type="evidence" value="ECO:0007669"/>
    <property type="project" value="InterPro"/>
</dbReference>
<dbReference type="Gene3D" id="3.90.350.10">
    <property type="entry name" value="Transposase Inhibitor Protein From Tn5, Chain A, domain 1"/>
    <property type="match status" value="1"/>
</dbReference>
<evidence type="ECO:0000313" key="5">
    <source>
        <dbReference type="EMBL" id="TCU80217.1"/>
    </source>
</evidence>
<dbReference type="EMBL" id="UGHR01000001">
    <property type="protein sequence ID" value="STQ89789.1"/>
    <property type="molecule type" value="Genomic_DNA"/>
</dbReference>
<dbReference type="GO" id="GO:0006313">
    <property type="term" value="P:DNA transposition"/>
    <property type="evidence" value="ECO:0007669"/>
    <property type="project" value="InterPro"/>
</dbReference>
<dbReference type="PANTHER" id="PTHR37529">
    <property type="entry name" value="TRANSPOSASE INSG FOR INSERTION SEQUENCE ELEMENT IS4-RELATED"/>
    <property type="match status" value="1"/>
</dbReference>
<organism evidence="3 6">
    <name type="scientific">Iodobacter fluviatilis</name>
    <dbReference type="NCBI Taxonomy" id="537"/>
    <lineage>
        <taxon>Bacteria</taxon>
        <taxon>Pseudomonadati</taxon>
        <taxon>Pseudomonadota</taxon>
        <taxon>Betaproteobacteria</taxon>
        <taxon>Neisseriales</taxon>
        <taxon>Chitinibacteraceae</taxon>
        <taxon>Iodobacter</taxon>
    </lineage>
</organism>
<dbReference type="AlphaFoldDB" id="A0A377Q5B2"/>
<dbReference type="PANTHER" id="PTHR37529:SF1">
    <property type="entry name" value="TRANSPOSASE INSG FOR INSERTION SEQUENCE ELEMENT IS4-RELATED"/>
    <property type="match status" value="1"/>
</dbReference>
<dbReference type="Proteomes" id="UP000255108">
    <property type="component" value="Unassembled WGS sequence"/>
</dbReference>
<dbReference type="InterPro" id="IPR024473">
    <property type="entry name" value="Transposases_IS4_N"/>
</dbReference>
<keyword evidence="7" id="KW-1185">Reference proteome</keyword>
<evidence type="ECO:0000259" key="1">
    <source>
        <dbReference type="Pfam" id="PF01609"/>
    </source>
</evidence>
<evidence type="ECO:0000259" key="2">
    <source>
        <dbReference type="Pfam" id="PF13006"/>
    </source>
</evidence>
<evidence type="ECO:0000313" key="3">
    <source>
        <dbReference type="EMBL" id="STQ89789.1"/>
    </source>
</evidence>
<protein>
    <submittedName>
        <fullName evidence="5">DDE family transposase</fullName>
    </submittedName>
    <submittedName>
        <fullName evidence="3">Insertion element 4 transposase N-terminal</fullName>
    </submittedName>
</protein>
<evidence type="ECO:0000313" key="7">
    <source>
        <dbReference type="Proteomes" id="UP000295794"/>
    </source>
</evidence>
<sequence>MLIITPFCLNLHLFMPSHRVRSPEDFDPAILARGINPNWLNDALTATGTASVRRRKMPAERVVWLVIAMALFRRQSMPEVVAHLNLILPDEINPDISASSLTQARQRLGEEPLALLFGLCAAAWDERHQRGQSWRGLSRYAVDGTTLRAADSPENRAHFGAQSYASGVVSSYPQVRAVTLTALATHLVREAVFGEYGKNEMRYAHDIIEQIPDNSLTLFDKGFLSAEILLPLQQLGRQRHWLIPAKSNTQWERLSNDPHDYRVRMKVSPQARAKRADLPEYWEARAIEAITRQGQKRILLTSLLEAEKYPASEIAAQYSERWRIETSYREIKQAMLGDEITLRSGTPERVRQEIWGALIAYNLVRLEMAEIAKEAGAAATDLSFKMALRYLLCEWSWLALNSPGTLPKKLLNQRNRVGDLLLAGRRRGRECPRVVKAQPKRYPTRKILKTDLK</sequence>
<proteinExistence type="predicted"/>
<evidence type="ECO:0000313" key="4">
    <source>
        <dbReference type="EMBL" id="STQ91511.1"/>
    </source>
</evidence>
<reference evidence="3 6" key="1">
    <citation type="submission" date="2018-06" db="EMBL/GenBank/DDBJ databases">
        <authorList>
            <consortium name="Pathogen Informatics"/>
            <person name="Doyle S."/>
        </authorList>
    </citation>
    <scope>NUCLEOTIDE SEQUENCE [LARGE SCALE GENOMIC DNA]</scope>
    <source>
        <strain evidence="3 6">NCTC11159</strain>
    </source>
</reference>
<dbReference type="InterPro" id="IPR012337">
    <property type="entry name" value="RNaseH-like_sf"/>
</dbReference>
<feature type="domain" description="Transposase IS4 N-terminal" evidence="2">
    <location>
        <begin position="30"/>
        <end position="117"/>
    </location>
</feature>
<dbReference type="SUPFAM" id="SSF53098">
    <property type="entry name" value="Ribonuclease H-like"/>
    <property type="match status" value="1"/>
</dbReference>
<dbReference type="EMBL" id="SMBT01000040">
    <property type="protein sequence ID" value="TCU80217.1"/>
    <property type="molecule type" value="Genomic_DNA"/>
</dbReference>
<feature type="domain" description="Transposase IS4-like" evidence="1">
    <location>
        <begin position="136"/>
        <end position="363"/>
    </location>
</feature>
<dbReference type="InterPro" id="IPR047952">
    <property type="entry name" value="Transpos_IS4"/>
</dbReference>
<dbReference type="Proteomes" id="UP000295794">
    <property type="component" value="Unassembled WGS sequence"/>
</dbReference>
<reference evidence="5 7" key="2">
    <citation type="submission" date="2019-03" db="EMBL/GenBank/DDBJ databases">
        <title>Genomic Encyclopedia of Type Strains, Phase IV (KMG-IV): sequencing the most valuable type-strain genomes for metagenomic binning, comparative biology and taxonomic classification.</title>
        <authorList>
            <person name="Goeker M."/>
        </authorList>
    </citation>
    <scope>NUCLEOTIDE SEQUENCE [LARGE SCALE GENOMIC DNA]</scope>
    <source>
        <strain evidence="5 7">DSM 3764</strain>
    </source>
</reference>
<dbReference type="EMBL" id="UGHR01000001">
    <property type="protein sequence ID" value="STQ91511.1"/>
    <property type="molecule type" value="Genomic_DNA"/>
</dbReference>
<dbReference type="NCBIfam" id="NF033592">
    <property type="entry name" value="transpos_IS4_1"/>
    <property type="match status" value="1"/>
</dbReference>
<evidence type="ECO:0000313" key="6">
    <source>
        <dbReference type="Proteomes" id="UP000255108"/>
    </source>
</evidence>